<name>A0A291RKD7_9NOCA</name>
<dbReference type="PANTHER" id="PTHR30055">
    <property type="entry name" value="HTH-TYPE TRANSCRIPTIONAL REGULATOR RUTR"/>
    <property type="match status" value="1"/>
</dbReference>
<dbReference type="InterPro" id="IPR001647">
    <property type="entry name" value="HTH_TetR"/>
</dbReference>
<gene>
    <name evidence="6" type="ORF">CRH09_17720</name>
</gene>
<dbReference type="RefSeq" id="WP_098694871.1">
    <property type="nucleotide sequence ID" value="NZ_CP023778.1"/>
</dbReference>
<accession>A0A291RKD7</accession>
<dbReference type="Pfam" id="PF00440">
    <property type="entry name" value="TetR_N"/>
    <property type="match status" value="1"/>
</dbReference>
<proteinExistence type="predicted"/>
<dbReference type="GO" id="GO:0000976">
    <property type="term" value="F:transcription cis-regulatory region binding"/>
    <property type="evidence" value="ECO:0007669"/>
    <property type="project" value="TreeGrafter"/>
</dbReference>
<keyword evidence="2 4" id="KW-0238">DNA-binding</keyword>
<dbReference type="PROSITE" id="PS50977">
    <property type="entry name" value="HTH_TETR_2"/>
    <property type="match status" value="1"/>
</dbReference>
<keyword evidence="3" id="KW-0804">Transcription</keyword>
<organism evidence="6 7">
    <name type="scientific">Nocardia terpenica</name>
    <dbReference type="NCBI Taxonomy" id="455432"/>
    <lineage>
        <taxon>Bacteria</taxon>
        <taxon>Bacillati</taxon>
        <taxon>Actinomycetota</taxon>
        <taxon>Actinomycetes</taxon>
        <taxon>Mycobacteriales</taxon>
        <taxon>Nocardiaceae</taxon>
        <taxon>Nocardia</taxon>
    </lineage>
</organism>
<dbReference type="AlphaFoldDB" id="A0A291RKD7"/>
<dbReference type="PANTHER" id="PTHR30055:SF234">
    <property type="entry name" value="HTH-TYPE TRANSCRIPTIONAL REGULATOR BETI"/>
    <property type="match status" value="1"/>
</dbReference>
<dbReference type="Proteomes" id="UP000221961">
    <property type="component" value="Chromosome"/>
</dbReference>
<dbReference type="SUPFAM" id="SSF46689">
    <property type="entry name" value="Homeodomain-like"/>
    <property type="match status" value="1"/>
</dbReference>
<protein>
    <submittedName>
        <fullName evidence="6">TetR family transcriptional regulator</fullName>
    </submittedName>
</protein>
<feature type="DNA-binding region" description="H-T-H motif" evidence="4">
    <location>
        <begin position="28"/>
        <end position="47"/>
    </location>
</feature>
<sequence>MSGSSRERIIDAALRLFGERGFAGTTIVQIEQAAGLSGGSGALYRHFRSKDELLVEAMRSRLGDRSVWGPLLDPDFSVVKWLESQAPDGSMVDKITLLFRIGLARMDHDRDINRILLRDNSIAPEVREVFRRDEYLVFVSAVRRALTEMAGPDRDGEDWEAAAAVVVGTIAHYWLISDTFHGQHPTSVDPDRYLRAVAEMTVAQLNRAHPEGDNS</sequence>
<feature type="domain" description="HTH tetR-type" evidence="5">
    <location>
        <begin position="3"/>
        <end position="65"/>
    </location>
</feature>
<dbReference type="Gene3D" id="1.10.357.10">
    <property type="entry name" value="Tetracycline Repressor, domain 2"/>
    <property type="match status" value="1"/>
</dbReference>
<dbReference type="KEGG" id="ntp:CRH09_17720"/>
<dbReference type="InterPro" id="IPR009057">
    <property type="entry name" value="Homeodomain-like_sf"/>
</dbReference>
<evidence type="ECO:0000259" key="5">
    <source>
        <dbReference type="PROSITE" id="PS50977"/>
    </source>
</evidence>
<evidence type="ECO:0000256" key="2">
    <source>
        <dbReference type="ARBA" id="ARBA00023125"/>
    </source>
</evidence>
<evidence type="ECO:0000313" key="6">
    <source>
        <dbReference type="EMBL" id="ATL67758.1"/>
    </source>
</evidence>
<reference evidence="6 7" key="1">
    <citation type="submission" date="2017-10" db="EMBL/GenBank/DDBJ databases">
        <title>Comparative genomics between pathogenic Norcardia.</title>
        <authorList>
            <person name="Zeng L."/>
        </authorList>
    </citation>
    <scope>NUCLEOTIDE SEQUENCE [LARGE SCALE GENOMIC DNA]</scope>
    <source>
        <strain evidence="6 7">NC_YFY_NT001</strain>
    </source>
</reference>
<evidence type="ECO:0000256" key="3">
    <source>
        <dbReference type="ARBA" id="ARBA00023163"/>
    </source>
</evidence>
<keyword evidence="1" id="KW-0805">Transcription regulation</keyword>
<evidence type="ECO:0000313" key="7">
    <source>
        <dbReference type="Proteomes" id="UP000221961"/>
    </source>
</evidence>
<dbReference type="GeneID" id="88359211"/>
<dbReference type="EMBL" id="CP023778">
    <property type="protein sequence ID" value="ATL67758.1"/>
    <property type="molecule type" value="Genomic_DNA"/>
</dbReference>
<evidence type="ECO:0000256" key="4">
    <source>
        <dbReference type="PROSITE-ProRule" id="PRU00335"/>
    </source>
</evidence>
<evidence type="ECO:0000256" key="1">
    <source>
        <dbReference type="ARBA" id="ARBA00023015"/>
    </source>
</evidence>
<dbReference type="InterPro" id="IPR050109">
    <property type="entry name" value="HTH-type_TetR-like_transc_reg"/>
</dbReference>
<dbReference type="GO" id="GO:0003700">
    <property type="term" value="F:DNA-binding transcription factor activity"/>
    <property type="evidence" value="ECO:0007669"/>
    <property type="project" value="TreeGrafter"/>
</dbReference>